<accession>A0A2P5E5H2</accession>
<dbReference type="AlphaFoldDB" id="A0A2P5E5H2"/>
<organism evidence="1 2">
    <name type="scientific">Parasponia andersonii</name>
    <name type="common">Sponia andersonii</name>
    <dbReference type="NCBI Taxonomy" id="3476"/>
    <lineage>
        <taxon>Eukaryota</taxon>
        <taxon>Viridiplantae</taxon>
        <taxon>Streptophyta</taxon>
        <taxon>Embryophyta</taxon>
        <taxon>Tracheophyta</taxon>
        <taxon>Spermatophyta</taxon>
        <taxon>Magnoliopsida</taxon>
        <taxon>eudicotyledons</taxon>
        <taxon>Gunneridae</taxon>
        <taxon>Pentapetalae</taxon>
        <taxon>rosids</taxon>
        <taxon>fabids</taxon>
        <taxon>Rosales</taxon>
        <taxon>Cannabaceae</taxon>
        <taxon>Parasponia</taxon>
    </lineage>
</organism>
<proteinExistence type="predicted"/>
<dbReference type="EMBL" id="JXTB01000001">
    <property type="protein sequence ID" value="PON80794.1"/>
    <property type="molecule type" value="Genomic_DNA"/>
</dbReference>
<dbReference type="OrthoDB" id="10275296at2759"/>
<evidence type="ECO:0000313" key="1">
    <source>
        <dbReference type="EMBL" id="PON80794.1"/>
    </source>
</evidence>
<name>A0A2P5E5H2_PARAD</name>
<dbReference type="Proteomes" id="UP000237105">
    <property type="component" value="Unassembled WGS sequence"/>
</dbReference>
<keyword evidence="2" id="KW-1185">Reference proteome</keyword>
<evidence type="ECO:0000313" key="2">
    <source>
        <dbReference type="Proteomes" id="UP000237105"/>
    </source>
</evidence>
<protein>
    <submittedName>
        <fullName evidence="1">Uncharacterized protein</fullName>
    </submittedName>
</protein>
<gene>
    <name evidence="1" type="ORF">PanWU01x14_003500</name>
</gene>
<comment type="caution">
    <text evidence="1">The sequence shown here is derived from an EMBL/GenBank/DDBJ whole genome shotgun (WGS) entry which is preliminary data.</text>
</comment>
<sequence length="77" mass="8895">MGYFAGVGLDFACVRWWKSLVGNWDGWVCDYCRSLGVFWGLGRQGWTKIHVIAHLDLVYPIHRNRVAPFVCIKLLIL</sequence>
<reference evidence="2" key="1">
    <citation type="submission" date="2016-06" db="EMBL/GenBank/DDBJ databases">
        <title>Parallel loss of symbiosis genes in relatives of nitrogen-fixing non-legume Parasponia.</title>
        <authorList>
            <person name="Van Velzen R."/>
            <person name="Holmer R."/>
            <person name="Bu F."/>
            <person name="Rutten L."/>
            <person name="Van Zeijl A."/>
            <person name="Liu W."/>
            <person name="Santuari L."/>
            <person name="Cao Q."/>
            <person name="Sharma T."/>
            <person name="Shen D."/>
            <person name="Roswanjaya Y."/>
            <person name="Wardhani T."/>
            <person name="Kalhor M.S."/>
            <person name="Jansen J."/>
            <person name="Van den Hoogen J."/>
            <person name="Gungor B."/>
            <person name="Hartog M."/>
            <person name="Hontelez J."/>
            <person name="Verver J."/>
            <person name="Yang W.-C."/>
            <person name="Schijlen E."/>
            <person name="Repin R."/>
            <person name="Schilthuizen M."/>
            <person name="Schranz E."/>
            <person name="Heidstra R."/>
            <person name="Miyata K."/>
            <person name="Fedorova E."/>
            <person name="Kohlen W."/>
            <person name="Bisseling T."/>
            <person name="Smit S."/>
            <person name="Geurts R."/>
        </authorList>
    </citation>
    <scope>NUCLEOTIDE SEQUENCE [LARGE SCALE GENOMIC DNA]</scope>
    <source>
        <strain evidence="2">cv. WU1-14</strain>
    </source>
</reference>